<dbReference type="GO" id="GO:0110051">
    <property type="term" value="P:metabolite repair"/>
    <property type="evidence" value="ECO:0007669"/>
    <property type="project" value="TreeGrafter"/>
</dbReference>
<evidence type="ECO:0000259" key="21">
    <source>
        <dbReference type="PROSITE" id="PS51385"/>
    </source>
</evidence>
<evidence type="ECO:0000256" key="14">
    <source>
        <dbReference type="ARBA" id="ARBA00025153"/>
    </source>
</evidence>
<evidence type="ECO:0000256" key="1">
    <source>
        <dbReference type="ARBA" id="ARBA00000013"/>
    </source>
</evidence>
<evidence type="ECO:0000313" key="23">
    <source>
        <dbReference type="Proteomes" id="UP000193570"/>
    </source>
</evidence>
<dbReference type="PIRSF" id="PIRSF017184">
    <property type="entry name" value="Nnr"/>
    <property type="match status" value="1"/>
</dbReference>
<evidence type="ECO:0000256" key="17">
    <source>
        <dbReference type="HAMAP-Rule" id="MF_01965"/>
    </source>
</evidence>
<evidence type="ECO:0000256" key="11">
    <source>
        <dbReference type="ARBA" id="ARBA00023235"/>
    </source>
</evidence>
<proteinExistence type="inferred from homology"/>
<dbReference type="EMBL" id="FWFK01000002">
    <property type="protein sequence ID" value="SLN30162.1"/>
    <property type="molecule type" value="Genomic_DNA"/>
</dbReference>
<evidence type="ECO:0000256" key="5">
    <source>
        <dbReference type="ARBA" id="ARBA00022723"/>
    </source>
</evidence>
<keyword evidence="8 17" id="KW-0521">NADP</keyword>
<comment type="caution">
    <text evidence="18">Lacks conserved residue(s) required for the propagation of feature annotation.</text>
</comment>
<comment type="function">
    <text evidence="17">Catalyzes the dehydration of the S-form of NAD(P)HX at the expense of ADP, which is converted to AMP. Together with NAD(P)HX epimerase, which catalyzes the epimerization of the S- and R-forms, the enzyme allows the repair of both epimers of NAD(P)HX, a damaged form of NAD(P)H that is a result of enzymatic or heat-dependent hydration.</text>
</comment>
<dbReference type="HAMAP" id="MF_01965">
    <property type="entry name" value="NADHX_dehydratase"/>
    <property type="match status" value="1"/>
</dbReference>
<dbReference type="PROSITE" id="PS51385">
    <property type="entry name" value="YJEF_N"/>
    <property type="match status" value="1"/>
</dbReference>
<sequence>MELLTAAEMSAAERTDIEAGRVTGAELMARAGAGTVDAVLAKWPDLAAGAHRAVVLCGPGNNGGDGFVVARLLAARGWTIDLYLLGRADALPPDARANHDLWRERGEVRALEDAAIAPPAVDGEVLWIDALFGTGLSRPFTLSAVARQLGAAARDPETRVVAIDMPSGWCSDSGRWLGDAAPEARTAADLTVTFHRRKAGHILSDGPTACGQLARVDIGLEAATAPGARPARLVEPDTLAAVSKRPGHKYDHGHALVLTGGAGRTGAARLSARAALRIGAGLVTLGVPGAAQLEVAMHETAVMLRRVDDAEALDTALEDPRLNSLCLGPGLGSERAHALVPAALASGRATVLDADALTAFADAPDRLFSKLHARCVLTPHMGEFARLFPDIAEDLKRTPESGPAASRIDAARAASVRCGAVVLLKGADTVIAAPDGRVLVNAAVYERSVPWLATAGAGDTLAGLIAGLLARGIAPLEAAGTGAWLHVECARRFGPGLIAEDLCGMLPGVLRELGV</sequence>
<dbReference type="Gene3D" id="3.40.50.10260">
    <property type="entry name" value="YjeF N-terminal domain"/>
    <property type="match status" value="1"/>
</dbReference>
<comment type="similarity">
    <text evidence="17">Belongs to the NnrD/CARKD family.</text>
</comment>
<feature type="binding site" evidence="17">
    <location>
        <position position="330"/>
    </location>
    <ligand>
        <name>(6S)-NADPHX</name>
        <dbReference type="ChEBI" id="CHEBI:64076"/>
    </ligand>
</feature>
<comment type="catalytic activity">
    <reaction evidence="2 18 19">
        <text>(6R)-NADPHX = (6S)-NADPHX</text>
        <dbReference type="Rhea" id="RHEA:32227"/>
        <dbReference type="ChEBI" id="CHEBI:64076"/>
        <dbReference type="ChEBI" id="CHEBI:64077"/>
        <dbReference type="EC" id="5.1.99.6"/>
    </reaction>
</comment>
<dbReference type="NCBIfam" id="TIGR00197">
    <property type="entry name" value="yjeF_nterm"/>
    <property type="match status" value="1"/>
</dbReference>
<dbReference type="GO" id="GO:0005524">
    <property type="term" value="F:ATP binding"/>
    <property type="evidence" value="ECO:0007669"/>
    <property type="project" value="UniProtKB-UniRule"/>
</dbReference>
<keyword evidence="7 17" id="KW-0067">ATP-binding</keyword>
<dbReference type="PROSITE" id="PS51383">
    <property type="entry name" value="YJEF_C_3"/>
    <property type="match status" value="1"/>
</dbReference>
<dbReference type="AlphaFoldDB" id="A0A1X6YSR0"/>
<dbReference type="Pfam" id="PF01256">
    <property type="entry name" value="Carb_kinase"/>
    <property type="match status" value="1"/>
</dbReference>
<comment type="similarity">
    <text evidence="18">Belongs to the NnrE/AIBP family.</text>
</comment>
<dbReference type="RefSeq" id="WP_085791098.1">
    <property type="nucleotide sequence ID" value="NZ_FWFK01000002.1"/>
</dbReference>
<dbReference type="OrthoDB" id="9806925at2"/>
<evidence type="ECO:0000256" key="2">
    <source>
        <dbReference type="ARBA" id="ARBA00000909"/>
    </source>
</evidence>
<evidence type="ECO:0000256" key="16">
    <source>
        <dbReference type="ARBA" id="ARBA00049209"/>
    </source>
</evidence>
<dbReference type="Proteomes" id="UP000193570">
    <property type="component" value="Unassembled WGS sequence"/>
</dbReference>
<dbReference type="GO" id="GO:0052856">
    <property type="term" value="F:NAD(P)HX epimerase activity"/>
    <property type="evidence" value="ECO:0007669"/>
    <property type="project" value="UniProtKB-UniRule"/>
</dbReference>
<evidence type="ECO:0000313" key="22">
    <source>
        <dbReference type="EMBL" id="SLN30162.1"/>
    </source>
</evidence>
<comment type="similarity">
    <text evidence="3 19">In the N-terminal section; belongs to the NnrE/AIBP family.</text>
</comment>
<name>A0A1X6YSR0_9RHOB</name>
<dbReference type="InterPro" id="IPR030677">
    <property type="entry name" value="Nnr"/>
</dbReference>
<feature type="binding site" evidence="17">
    <location>
        <position position="459"/>
    </location>
    <ligand>
        <name>(6S)-NADPHX</name>
        <dbReference type="ChEBI" id="CHEBI:64076"/>
    </ligand>
</feature>
<dbReference type="InterPro" id="IPR017953">
    <property type="entry name" value="Carbohydrate_kinase_pred_CS"/>
</dbReference>
<comment type="similarity">
    <text evidence="4 19">In the C-terminal section; belongs to the NnrD/CARKD family.</text>
</comment>
<dbReference type="InterPro" id="IPR029056">
    <property type="entry name" value="Ribokinase-like"/>
</dbReference>
<keyword evidence="10 17" id="KW-0520">NAD</keyword>
<feature type="binding site" evidence="18">
    <location>
        <begin position="133"/>
        <end position="139"/>
    </location>
    <ligand>
        <name>(6S)-NADPHX</name>
        <dbReference type="ChEBI" id="CHEBI:64076"/>
    </ligand>
</feature>
<evidence type="ECO:0000256" key="7">
    <source>
        <dbReference type="ARBA" id="ARBA00022840"/>
    </source>
</evidence>
<feature type="binding site" evidence="17">
    <location>
        <position position="458"/>
    </location>
    <ligand>
        <name>AMP</name>
        <dbReference type="ChEBI" id="CHEBI:456215"/>
    </ligand>
</feature>
<feature type="binding site" evidence="18">
    <location>
        <position position="62"/>
    </location>
    <ligand>
        <name>K(+)</name>
        <dbReference type="ChEBI" id="CHEBI:29103"/>
    </ligand>
</feature>
<feature type="binding site" evidence="18">
    <location>
        <position position="167"/>
    </location>
    <ligand>
        <name>K(+)</name>
        <dbReference type="ChEBI" id="CHEBI:29103"/>
    </ligand>
</feature>
<dbReference type="PROSITE" id="PS01050">
    <property type="entry name" value="YJEF_C_2"/>
    <property type="match status" value="1"/>
</dbReference>
<dbReference type="SUPFAM" id="SSF53613">
    <property type="entry name" value="Ribokinase-like"/>
    <property type="match status" value="1"/>
</dbReference>
<dbReference type="SUPFAM" id="SSF64153">
    <property type="entry name" value="YjeF N-terminal domain-like"/>
    <property type="match status" value="1"/>
</dbReference>
<comment type="catalytic activity">
    <reaction evidence="1 18 19">
        <text>(6R)-NADHX = (6S)-NADHX</text>
        <dbReference type="Rhea" id="RHEA:32215"/>
        <dbReference type="ChEBI" id="CHEBI:64074"/>
        <dbReference type="ChEBI" id="CHEBI:64075"/>
        <dbReference type="EC" id="5.1.99.6"/>
    </reaction>
</comment>
<dbReference type="NCBIfam" id="TIGR00196">
    <property type="entry name" value="yjeF_cterm"/>
    <property type="match status" value="1"/>
</dbReference>
<feature type="binding site" evidence="18">
    <location>
        <position position="129"/>
    </location>
    <ligand>
        <name>K(+)</name>
        <dbReference type="ChEBI" id="CHEBI:29103"/>
    </ligand>
</feature>
<evidence type="ECO:0000259" key="20">
    <source>
        <dbReference type="PROSITE" id="PS51383"/>
    </source>
</evidence>
<feature type="binding site" evidence="17">
    <location>
        <position position="380"/>
    </location>
    <ligand>
        <name>(6S)-NADPHX</name>
        <dbReference type="ChEBI" id="CHEBI:64076"/>
    </ligand>
</feature>
<dbReference type="GO" id="GO:0046496">
    <property type="term" value="P:nicotinamide nucleotide metabolic process"/>
    <property type="evidence" value="ECO:0007669"/>
    <property type="project" value="UniProtKB-UniRule"/>
</dbReference>
<dbReference type="CDD" id="cd01171">
    <property type="entry name" value="YXKO-related"/>
    <property type="match status" value="1"/>
</dbReference>
<evidence type="ECO:0000256" key="15">
    <source>
        <dbReference type="ARBA" id="ARBA00048238"/>
    </source>
</evidence>
<feature type="binding site" evidence="18">
    <location>
        <begin position="61"/>
        <end position="65"/>
    </location>
    <ligand>
        <name>(6S)-NADPHX</name>
        <dbReference type="ChEBI" id="CHEBI:64076"/>
    </ligand>
</feature>
<comment type="function">
    <text evidence="14 19">Bifunctional enzyme that catalyzes the epimerization of the S- and R-forms of NAD(P)HX and the dehydration of the S-form of NAD(P)HX at the expense of ADP, which is converted to AMP. This allows the repair of both epimers of NAD(P)HX, a damaged form of NAD(P)H that is a result of enzymatic or heat-dependent hydration.</text>
</comment>
<reference evidence="22 23" key="1">
    <citation type="submission" date="2017-03" db="EMBL/GenBank/DDBJ databases">
        <authorList>
            <person name="Afonso C.L."/>
            <person name="Miller P.J."/>
            <person name="Scott M.A."/>
            <person name="Spackman E."/>
            <person name="Goraichik I."/>
            <person name="Dimitrov K.M."/>
            <person name="Suarez D.L."/>
            <person name="Swayne D.E."/>
        </authorList>
    </citation>
    <scope>NUCLEOTIDE SEQUENCE [LARGE SCALE GENOMIC DNA]</scope>
    <source>
        <strain evidence="22 23">CECT 8625</strain>
    </source>
</reference>
<dbReference type="Gene3D" id="3.40.1190.20">
    <property type="match status" value="1"/>
</dbReference>
<comment type="catalytic activity">
    <reaction evidence="16 17 19">
        <text>(6S)-NADPHX + ADP = AMP + phosphate + NADPH + H(+)</text>
        <dbReference type="Rhea" id="RHEA:32235"/>
        <dbReference type="ChEBI" id="CHEBI:15378"/>
        <dbReference type="ChEBI" id="CHEBI:43474"/>
        <dbReference type="ChEBI" id="CHEBI:57783"/>
        <dbReference type="ChEBI" id="CHEBI:64076"/>
        <dbReference type="ChEBI" id="CHEBI:456215"/>
        <dbReference type="ChEBI" id="CHEBI:456216"/>
        <dbReference type="EC" id="4.2.1.136"/>
    </reaction>
</comment>
<evidence type="ECO:0000256" key="4">
    <source>
        <dbReference type="ARBA" id="ARBA00009524"/>
    </source>
</evidence>
<comment type="cofactor">
    <cofactor evidence="18 19">
        <name>K(+)</name>
        <dbReference type="ChEBI" id="CHEBI:29103"/>
    </cofactor>
    <text evidence="18 19">Binds 1 potassium ion per subunit.</text>
</comment>
<dbReference type="Pfam" id="PF03853">
    <property type="entry name" value="YjeF_N"/>
    <property type="match status" value="1"/>
</dbReference>
<evidence type="ECO:0000256" key="10">
    <source>
        <dbReference type="ARBA" id="ARBA00023027"/>
    </source>
</evidence>
<evidence type="ECO:0000256" key="18">
    <source>
        <dbReference type="HAMAP-Rule" id="MF_01966"/>
    </source>
</evidence>
<keyword evidence="9 18" id="KW-0630">Potassium</keyword>
<evidence type="ECO:0000256" key="9">
    <source>
        <dbReference type="ARBA" id="ARBA00022958"/>
    </source>
</evidence>
<keyword evidence="11 18" id="KW-0413">Isomerase</keyword>
<evidence type="ECO:0000256" key="13">
    <source>
        <dbReference type="ARBA" id="ARBA00023268"/>
    </source>
</evidence>
<gene>
    <name evidence="22" type="primary">nnr</name>
    <name evidence="17" type="synonym">nnrD</name>
    <name evidence="18" type="synonym">nnrE</name>
    <name evidence="22" type="ORF">ROJ8625_01355</name>
</gene>
<feature type="binding site" evidence="17">
    <location>
        <position position="267"/>
    </location>
    <ligand>
        <name>(6S)-NADPHX</name>
        <dbReference type="ChEBI" id="CHEBI:64076"/>
    </ligand>
</feature>
<comment type="function">
    <text evidence="18">Catalyzes the epimerization of the S- and R-forms of NAD(P)HX, a damaged form of NAD(P)H that is a result of enzymatic or heat-dependent hydration. This is a prerequisite for the S-specific NAD(P)H-hydrate dehydratase to allow the repair of both epimers of NAD(P)HX.</text>
</comment>
<feature type="domain" description="YjeF C-terminal" evidence="20">
    <location>
        <begin position="232"/>
        <end position="513"/>
    </location>
</feature>
<comment type="cofactor">
    <cofactor evidence="17">
        <name>Mg(2+)</name>
        <dbReference type="ChEBI" id="CHEBI:18420"/>
    </cofactor>
</comment>
<feature type="domain" description="YjeF N-terminal" evidence="21">
    <location>
        <begin position="9"/>
        <end position="226"/>
    </location>
</feature>
<evidence type="ECO:0000256" key="8">
    <source>
        <dbReference type="ARBA" id="ARBA00022857"/>
    </source>
</evidence>
<keyword evidence="6 17" id="KW-0547">Nucleotide-binding</keyword>
<dbReference type="EC" id="5.1.99.6" evidence="19"/>
<feature type="binding site" evidence="17">
    <location>
        <begin position="425"/>
        <end position="429"/>
    </location>
    <ligand>
        <name>AMP</name>
        <dbReference type="ChEBI" id="CHEBI:456215"/>
    </ligand>
</feature>
<accession>A0A1X6YSR0</accession>
<keyword evidence="5 18" id="KW-0479">Metal-binding</keyword>
<evidence type="ECO:0000256" key="19">
    <source>
        <dbReference type="PIRNR" id="PIRNR017184"/>
    </source>
</evidence>
<dbReference type="HAMAP" id="MF_01966">
    <property type="entry name" value="NADHX_epimerase"/>
    <property type="match status" value="1"/>
</dbReference>
<keyword evidence="23" id="KW-1185">Reference proteome</keyword>
<dbReference type="PANTHER" id="PTHR12592:SF0">
    <property type="entry name" value="ATP-DEPENDENT (S)-NAD(P)H-HYDRATE DEHYDRATASE"/>
    <property type="match status" value="1"/>
</dbReference>
<organism evidence="22 23">
    <name type="scientific">Roseivivax jejudonensis</name>
    <dbReference type="NCBI Taxonomy" id="1529041"/>
    <lineage>
        <taxon>Bacteria</taxon>
        <taxon>Pseudomonadati</taxon>
        <taxon>Pseudomonadota</taxon>
        <taxon>Alphaproteobacteria</taxon>
        <taxon>Rhodobacterales</taxon>
        <taxon>Roseobacteraceae</taxon>
        <taxon>Roseivivax</taxon>
    </lineage>
</organism>
<dbReference type="GO" id="GO:0046872">
    <property type="term" value="F:metal ion binding"/>
    <property type="evidence" value="ECO:0007669"/>
    <property type="project" value="UniProtKB-UniRule"/>
</dbReference>
<evidence type="ECO:0000256" key="3">
    <source>
        <dbReference type="ARBA" id="ARBA00006001"/>
    </source>
</evidence>
<dbReference type="InterPro" id="IPR004443">
    <property type="entry name" value="YjeF_N_dom"/>
</dbReference>
<protein>
    <recommendedName>
        <fullName evidence="19">Bifunctional NAD(P)H-hydrate repair enzyme</fullName>
    </recommendedName>
    <alternativeName>
        <fullName evidence="19">Nicotinamide nucleotide repair protein</fullName>
    </alternativeName>
    <domain>
        <recommendedName>
            <fullName evidence="19">ADP-dependent (S)-NAD(P)H-hydrate dehydratase</fullName>
            <ecNumber evidence="19">4.2.1.136</ecNumber>
        </recommendedName>
        <alternativeName>
            <fullName evidence="19">ADP-dependent NAD(P)HX dehydratase</fullName>
        </alternativeName>
    </domain>
    <domain>
        <recommendedName>
            <fullName evidence="19">NAD(P)H-hydrate epimerase</fullName>
            <ecNumber evidence="19">5.1.99.6</ecNumber>
        </recommendedName>
    </domain>
</protein>
<comment type="subunit">
    <text evidence="17">Homotetramer.</text>
</comment>
<evidence type="ECO:0000256" key="12">
    <source>
        <dbReference type="ARBA" id="ARBA00023239"/>
    </source>
</evidence>
<comment type="catalytic activity">
    <reaction evidence="15 17 19">
        <text>(6S)-NADHX + ADP = AMP + phosphate + NADH + H(+)</text>
        <dbReference type="Rhea" id="RHEA:32223"/>
        <dbReference type="ChEBI" id="CHEBI:15378"/>
        <dbReference type="ChEBI" id="CHEBI:43474"/>
        <dbReference type="ChEBI" id="CHEBI:57945"/>
        <dbReference type="ChEBI" id="CHEBI:64074"/>
        <dbReference type="ChEBI" id="CHEBI:456215"/>
        <dbReference type="ChEBI" id="CHEBI:456216"/>
        <dbReference type="EC" id="4.2.1.136"/>
    </reaction>
</comment>
<evidence type="ECO:0000256" key="6">
    <source>
        <dbReference type="ARBA" id="ARBA00022741"/>
    </source>
</evidence>
<dbReference type="EC" id="4.2.1.136" evidence="19"/>
<dbReference type="PANTHER" id="PTHR12592">
    <property type="entry name" value="ATP-DEPENDENT (S)-NAD(P)H-HYDRATE DEHYDRATASE FAMILY MEMBER"/>
    <property type="match status" value="1"/>
</dbReference>
<dbReference type="InterPro" id="IPR000631">
    <property type="entry name" value="CARKD"/>
</dbReference>
<dbReference type="GO" id="GO:0052855">
    <property type="term" value="F:ADP-dependent NAD(P)H-hydrate dehydratase activity"/>
    <property type="evidence" value="ECO:0007669"/>
    <property type="project" value="UniProtKB-UniRule"/>
</dbReference>
<feature type="binding site" evidence="18">
    <location>
        <position position="164"/>
    </location>
    <ligand>
        <name>(6S)-NADPHX</name>
        <dbReference type="ChEBI" id="CHEBI:64076"/>
    </ligand>
</feature>
<keyword evidence="12 17" id="KW-0456">Lyase</keyword>
<dbReference type="InterPro" id="IPR036652">
    <property type="entry name" value="YjeF_N_dom_sf"/>
</dbReference>
<keyword evidence="13" id="KW-0511">Multifunctional enzyme</keyword>